<evidence type="ECO:0000256" key="1">
    <source>
        <dbReference type="ARBA" id="ARBA00022679"/>
    </source>
</evidence>
<protein>
    <submittedName>
        <fullName evidence="8">PQQ-binding-like beta-propeller repeat protein</fullName>
    </submittedName>
</protein>
<evidence type="ECO:0000256" key="5">
    <source>
        <dbReference type="PROSITE-ProRule" id="PRU10141"/>
    </source>
</evidence>
<evidence type="ECO:0000313" key="8">
    <source>
        <dbReference type="EMBL" id="MFC5750731.1"/>
    </source>
</evidence>
<keyword evidence="9" id="KW-1185">Reference proteome</keyword>
<proteinExistence type="predicted"/>
<dbReference type="PROSITE" id="PS50011">
    <property type="entry name" value="PROTEIN_KINASE_DOM"/>
    <property type="match status" value="1"/>
</dbReference>
<keyword evidence="3" id="KW-0418">Kinase</keyword>
<name>A0ABW1A6H6_9ACTN</name>
<evidence type="ECO:0000313" key="9">
    <source>
        <dbReference type="Proteomes" id="UP001596074"/>
    </source>
</evidence>
<feature type="compositionally biased region" description="Pro residues" evidence="6">
    <location>
        <begin position="265"/>
        <end position="276"/>
    </location>
</feature>
<dbReference type="SMART" id="SM00220">
    <property type="entry name" value="S_TKc"/>
    <property type="match status" value="1"/>
</dbReference>
<dbReference type="InterPro" id="IPR000719">
    <property type="entry name" value="Prot_kinase_dom"/>
</dbReference>
<evidence type="ECO:0000256" key="4">
    <source>
        <dbReference type="ARBA" id="ARBA00022840"/>
    </source>
</evidence>
<dbReference type="PANTHER" id="PTHR43289:SF34">
    <property type="entry name" value="SERINE_THREONINE-PROTEIN KINASE YBDM-RELATED"/>
    <property type="match status" value="1"/>
</dbReference>
<keyword evidence="1" id="KW-0808">Transferase</keyword>
<feature type="binding site" evidence="5">
    <location>
        <position position="43"/>
    </location>
    <ligand>
        <name>ATP</name>
        <dbReference type="ChEBI" id="CHEBI:30616"/>
    </ligand>
</feature>
<dbReference type="InterPro" id="IPR011047">
    <property type="entry name" value="Quinoprotein_ADH-like_sf"/>
</dbReference>
<dbReference type="CDD" id="cd14014">
    <property type="entry name" value="STKc_PknB_like"/>
    <property type="match status" value="1"/>
</dbReference>
<organism evidence="8 9">
    <name type="scientific">Actinomadura rugatobispora</name>
    <dbReference type="NCBI Taxonomy" id="1994"/>
    <lineage>
        <taxon>Bacteria</taxon>
        <taxon>Bacillati</taxon>
        <taxon>Actinomycetota</taxon>
        <taxon>Actinomycetes</taxon>
        <taxon>Streptosporangiales</taxon>
        <taxon>Thermomonosporaceae</taxon>
        <taxon>Actinomadura</taxon>
    </lineage>
</organism>
<sequence>MEPLGPSDPPRVSTYTLLNRLGSGGMGRVYLARSQGGRLAAVKVIHAHISDDPRFRRRFRREIEAARTVSGHYTAPVIDADPDADPPWLATAFIDAPDLGAVVSAEGPHPPAAVLALAAALAEALEAIHAAGLVHRDLKPSNILCAPDGPRVIDFGIVRAPDHTEITQGLLGTPAYMSPEQADGRPAGPPSDIFSLGGVLYFAATGRPPFGTGPLRPLMARVANAVPDLTDVSPALHTLIGTCLAKDPQARPTATTLLKTLAAEPEPPPTAEPEPPITRHRTRRSRAALAGVIVLAAALVVIVLERRDDPWSVDDVQSSPVVAGGLVYVSHSDGTAAYDARTGRRRWFSPGADQYVTAVRDGMLIAGGARSMSGLQATTGTRRWHVPTAERYCGHLIPGGPIVLKEPSASDLKVSVLNPSTGARTWTKVLPKANCAAQAGANDTTRVNVPDETGMVSYALASGKSWRFTEETQNATSDATNVYILTEKNRLHARDAETGRPRWEAALPSTSTTDPHPSLTVTGSTVYALAEDGVHAFDTASGKRRWRLPLPWVSGGFMHRDGTTAYVVQRGAYTVSAVDLNTGRRLWHRQWEIDTEVIAAGETLYLTSEDDRFLRRDVHRLTAVDPRTGKERWRDDMEVKGLATTGTAAYAVDQKGTLKALDANTGRPLTD</sequence>
<dbReference type="EMBL" id="JBHSON010000058">
    <property type="protein sequence ID" value="MFC5750731.1"/>
    <property type="molecule type" value="Genomic_DNA"/>
</dbReference>
<dbReference type="Gene3D" id="2.40.10.480">
    <property type="match status" value="3"/>
</dbReference>
<evidence type="ECO:0000256" key="2">
    <source>
        <dbReference type="ARBA" id="ARBA00022741"/>
    </source>
</evidence>
<dbReference type="PROSITE" id="PS00108">
    <property type="entry name" value="PROTEIN_KINASE_ST"/>
    <property type="match status" value="1"/>
</dbReference>
<gene>
    <name evidence="8" type="ORF">ACFPZN_34360</name>
</gene>
<feature type="domain" description="Protein kinase" evidence="7">
    <location>
        <begin position="15"/>
        <end position="267"/>
    </location>
</feature>
<evidence type="ECO:0000256" key="3">
    <source>
        <dbReference type="ARBA" id="ARBA00022777"/>
    </source>
</evidence>
<keyword evidence="2 5" id="KW-0547">Nucleotide-binding</keyword>
<dbReference type="SMART" id="SM00564">
    <property type="entry name" value="PQQ"/>
    <property type="match status" value="5"/>
</dbReference>
<feature type="compositionally biased region" description="Polar residues" evidence="6">
    <location>
        <begin position="508"/>
        <end position="518"/>
    </location>
</feature>
<accession>A0ABW1A6H6</accession>
<keyword evidence="4 5" id="KW-0067">ATP-binding</keyword>
<dbReference type="Gene3D" id="3.30.200.20">
    <property type="entry name" value="Phosphorylase Kinase, domain 1"/>
    <property type="match status" value="1"/>
</dbReference>
<dbReference type="Gene3D" id="1.10.510.10">
    <property type="entry name" value="Transferase(Phosphotransferase) domain 1"/>
    <property type="match status" value="1"/>
</dbReference>
<dbReference type="PANTHER" id="PTHR43289">
    <property type="entry name" value="MITOGEN-ACTIVATED PROTEIN KINASE KINASE KINASE 20-RELATED"/>
    <property type="match status" value="1"/>
</dbReference>
<dbReference type="Proteomes" id="UP001596074">
    <property type="component" value="Unassembled WGS sequence"/>
</dbReference>
<dbReference type="InterPro" id="IPR017441">
    <property type="entry name" value="Protein_kinase_ATP_BS"/>
</dbReference>
<dbReference type="InterPro" id="IPR018391">
    <property type="entry name" value="PQQ_b-propeller_rpt"/>
</dbReference>
<dbReference type="RefSeq" id="WP_378286489.1">
    <property type="nucleotide sequence ID" value="NZ_JBHSON010000058.1"/>
</dbReference>
<dbReference type="Gene3D" id="2.130.10.10">
    <property type="entry name" value="YVTN repeat-like/Quinoprotein amine dehydrogenase"/>
    <property type="match status" value="1"/>
</dbReference>
<reference evidence="9" key="1">
    <citation type="journal article" date="2019" name="Int. J. Syst. Evol. Microbiol.">
        <title>The Global Catalogue of Microorganisms (GCM) 10K type strain sequencing project: providing services to taxonomists for standard genome sequencing and annotation.</title>
        <authorList>
            <consortium name="The Broad Institute Genomics Platform"/>
            <consortium name="The Broad Institute Genome Sequencing Center for Infectious Disease"/>
            <person name="Wu L."/>
            <person name="Ma J."/>
        </authorList>
    </citation>
    <scope>NUCLEOTIDE SEQUENCE [LARGE SCALE GENOMIC DNA]</scope>
    <source>
        <strain evidence="9">KCTC 42087</strain>
    </source>
</reference>
<dbReference type="SUPFAM" id="SSF56112">
    <property type="entry name" value="Protein kinase-like (PK-like)"/>
    <property type="match status" value="1"/>
</dbReference>
<dbReference type="PROSITE" id="PS00107">
    <property type="entry name" value="PROTEIN_KINASE_ATP"/>
    <property type="match status" value="1"/>
</dbReference>
<dbReference type="Pfam" id="PF13360">
    <property type="entry name" value="PQQ_2"/>
    <property type="match status" value="3"/>
</dbReference>
<comment type="caution">
    <text evidence="8">The sequence shown here is derived from an EMBL/GenBank/DDBJ whole genome shotgun (WGS) entry which is preliminary data.</text>
</comment>
<evidence type="ECO:0000259" key="7">
    <source>
        <dbReference type="PROSITE" id="PS50011"/>
    </source>
</evidence>
<evidence type="ECO:0000256" key="6">
    <source>
        <dbReference type="SAM" id="MobiDB-lite"/>
    </source>
</evidence>
<dbReference type="InterPro" id="IPR011009">
    <property type="entry name" value="Kinase-like_dom_sf"/>
</dbReference>
<feature type="region of interest" description="Disordered" evidence="6">
    <location>
        <begin position="497"/>
        <end position="518"/>
    </location>
</feature>
<dbReference type="InterPro" id="IPR015943">
    <property type="entry name" value="WD40/YVTN_repeat-like_dom_sf"/>
</dbReference>
<dbReference type="InterPro" id="IPR002372">
    <property type="entry name" value="PQQ_rpt_dom"/>
</dbReference>
<dbReference type="SUPFAM" id="SSF50998">
    <property type="entry name" value="Quinoprotein alcohol dehydrogenase-like"/>
    <property type="match status" value="2"/>
</dbReference>
<dbReference type="Pfam" id="PF00069">
    <property type="entry name" value="Pkinase"/>
    <property type="match status" value="1"/>
</dbReference>
<dbReference type="InterPro" id="IPR008271">
    <property type="entry name" value="Ser/Thr_kinase_AS"/>
</dbReference>
<feature type="region of interest" description="Disordered" evidence="6">
    <location>
        <begin position="262"/>
        <end position="283"/>
    </location>
</feature>